<keyword evidence="1" id="KW-0732">Signal</keyword>
<accession>A0ABX2XKE3</accession>
<evidence type="ECO:0000313" key="2">
    <source>
        <dbReference type="EMBL" id="OCB75640.1"/>
    </source>
</evidence>
<dbReference type="EMBL" id="LVEN01000013">
    <property type="protein sequence ID" value="OCB75640.1"/>
    <property type="molecule type" value="Genomic_DNA"/>
</dbReference>
<dbReference type="SUPFAM" id="SSF82185">
    <property type="entry name" value="Histone H3 K4-specific methyltransferase SET7/9 N-terminal domain"/>
    <property type="match status" value="1"/>
</dbReference>
<sequence>MKLILRVFLFFIISAKLFSQNTVTSDKVIYLDSSSIETTDEDYKYIRVIKEYYSSNKKTYTVKDYFKSQKLQMIGTSSDRDILKEEGPFVYYYENGNKKLAVSYSNSKKTGKEFNWYEDGNPKSELEYFEKKGEVVFKVNSFWNPEKEQTVINGNGHLKEVNEEVEQSGKIKDGFPDGIWKGKGIETQCAFTENYENGKLISGISIDSLNIGHHYKIIFQKAEPKSGMQSFYRNISQNLYLPENKTFGSVYIYFIINKEGNLIELRVLKGLTTVINERAITTIINAGKWNPGLIRGIPAQGSYTIPIRIVKNNQ</sequence>
<name>A0ABX2XKE3_9FLAO</name>
<evidence type="ECO:0000256" key="1">
    <source>
        <dbReference type="SAM" id="SignalP"/>
    </source>
</evidence>
<dbReference type="Gene3D" id="3.30.1150.10">
    <property type="match status" value="1"/>
</dbReference>
<dbReference type="Gene3D" id="2.20.110.10">
    <property type="entry name" value="Histone H3 K4-specific methyltransferase SET7/9 N-terminal domain"/>
    <property type="match status" value="1"/>
</dbReference>
<protein>
    <submittedName>
        <fullName evidence="2">Energy transducer TonB</fullName>
    </submittedName>
</protein>
<keyword evidence="3" id="KW-1185">Reference proteome</keyword>
<reference evidence="3" key="1">
    <citation type="submission" date="2016-03" db="EMBL/GenBank/DDBJ databases">
        <title>Draft genome sequence of Paenibacillus glacialis DSM 22343.</title>
        <authorList>
            <person name="Shin S.-K."/>
            <person name="Yi H."/>
        </authorList>
    </citation>
    <scope>NUCLEOTIDE SEQUENCE [LARGE SCALE GENOMIC DNA]</scope>
    <source>
        <strain evidence="3">CCUG 60099</strain>
    </source>
</reference>
<feature type="signal peptide" evidence="1">
    <location>
        <begin position="1"/>
        <end position="19"/>
    </location>
</feature>
<evidence type="ECO:0000313" key="3">
    <source>
        <dbReference type="Proteomes" id="UP000093343"/>
    </source>
</evidence>
<dbReference type="Proteomes" id="UP000093343">
    <property type="component" value="Unassembled WGS sequence"/>
</dbReference>
<feature type="chain" id="PRO_5045658024" evidence="1">
    <location>
        <begin position="20"/>
        <end position="314"/>
    </location>
</feature>
<comment type="caution">
    <text evidence="2">The sequence shown here is derived from an EMBL/GenBank/DDBJ whole genome shotgun (WGS) entry which is preliminary data.</text>
</comment>
<dbReference type="RefSeq" id="WP_065449244.1">
    <property type="nucleotide sequence ID" value="NZ_LVEN01000013.1"/>
</dbReference>
<gene>
    <name evidence="2" type="ORF">FLP_09250</name>
</gene>
<proteinExistence type="predicted"/>
<dbReference type="SUPFAM" id="SSF74653">
    <property type="entry name" value="TolA/TonB C-terminal domain"/>
    <property type="match status" value="1"/>
</dbReference>
<organism evidence="2 3">
    <name type="scientific">Flavobacterium piscis</name>
    <dbReference type="NCBI Taxonomy" id="1114874"/>
    <lineage>
        <taxon>Bacteria</taxon>
        <taxon>Pseudomonadati</taxon>
        <taxon>Bacteroidota</taxon>
        <taxon>Flavobacteriia</taxon>
        <taxon>Flavobacteriales</taxon>
        <taxon>Flavobacteriaceae</taxon>
        <taxon>Flavobacterium</taxon>
    </lineage>
</organism>